<protein>
    <submittedName>
        <fullName evidence="2">Uncharacterized protein</fullName>
    </submittedName>
</protein>
<dbReference type="EMBL" id="JANPWB010000016">
    <property type="protein sequence ID" value="KAJ1085305.1"/>
    <property type="molecule type" value="Genomic_DNA"/>
</dbReference>
<evidence type="ECO:0000256" key="1">
    <source>
        <dbReference type="SAM" id="MobiDB-lite"/>
    </source>
</evidence>
<evidence type="ECO:0000313" key="3">
    <source>
        <dbReference type="Proteomes" id="UP001066276"/>
    </source>
</evidence>
<feature type="region of interest" description="Disordered" evidence="1">
    <location>
        <begin position="62"/>
        <end position="88"/>
    </location>
</feature>
<accession>A0AAV7L182</accession>
<comment type="caution">
    <text evidence="2">The sequence shown here is derived from an EMBL/GenBank/DDBJ whole genome shotgun (WGS) entry which is preliminary data.</text>
</comment>
<keyword evidence="3" id="KW-1185">Reference proteome</keyword>
<gene>
    <name evidence="2" type="ORF">NDU88_005438</name>
</gene>
<proteinExistence type="predicted"/>
<feature type="compositionally biased region" description="Polar residues" evidence="1">
    <location>
        <begin position="64"/>
        <end position="73"/>
    </location>
</feature>
<dbReference type="AlphaFoldDB" id="A0AAV7L182"/>
<dbReference type="Proteomes" id="UP001066276">
    <property type="component" value="Chromosome 12"/>
</dbReference>
<evidence type="ECO:0000313" key="2">
    <source>
        <dbReference type="EMBL" id="KAJ1085305.1"/>
    </source>
</evidence>
<reference evidence="2" key="1">
    <citation type="journal article" date="2022" name="bioRxiv">
        <title>Sequencing and chromosome-scale assembly of the giantPleurodeles waltlgenome.</title>
        <authorList>
            <person name="Brown T."/>
            <person name="Elewa A."/>
            <person name="Iarovenko S."/>
            <person name="Subramanian E."/>
            <person name="Araus A.J."/>
            <person name="Petzold A."/>
            <person name="Susuki M."/>
            <person name="Suzuki K.-i.T."/>
            <person name="Hayashi T."/>
            <person name="Toyoda A."/>
            <person name="Oliveira C."/>
            <person name="Osipova E."/>
            <person name="Leigh N.D."/>
            <person name="Simon A."/>
            <person name="Yun M.H."/>
        </authorList>
    </citation>
    <scope>NUCLEOTIDE SEQUENCE</scope>
    <source>
        <strain evidence="2">20211129_DDA</strain>
        <tissue evidence="2">Liver</tissue>
    </source>
</reference>
<sequence length="88" mass="9609">MMALRRLKGLIPSWRSRSFSPLGTDPPTGAQAAQCRDHPLPPAAHSAWRELVRPWAFSAIGSGDATSHAQPMPQSLYPDGLRPRQHSA</sequence>
<organism evidence="2 3">
    <name type="scientific">Pleurodeles waltl</name>
    <name type="common">Iberian ribbed newt</name>
    <dbReference type="NCBI Taxonomy" id="8319"/>
    <lineage>
        <taxon>Eukaryota</taxon>
        <taxon>Metazoa</taxon>
        <taxon>Chordata</taxon>
        <taxon>Craniata</taxon>
        <taxon>Vertebrata</taxon>
        <taxon>Euteleostomi</taxon>
        <taxon>Amphibia</taxon>
        <taxon>Batrachia</taxon>
        <taxon>Caudata</taxon>
        <taxon>Salamandroidea</taxon>
        <taxon>Salamandridae</taxon>
        <taxon>Pleurodelinae</taxon>
        <taxon>Pleurodeles</taxon>
    </lineage>
</organism>
<name>A0AAV7L182_PLEWA</name>